<dbReference type="AlphaFoldDB" id="A0A4S8RMX4"/>
<name>A0A4S8RMX4_9FLAO</name>
<evidence type="ECO:0000313" key="3">
    <source>
        <dbReference type="Proteomes" id="UP000310406"/>
    </source>
</evidence>
<organism evidence="2 3">
    <name type="scientific">Flagellimonas alvinocaridis</name>
    <dbReference type="NCBI Taxonomy" id="2530200"/>
    <lineage>
        <taxon>Bacteria</taxon>
        <taxon>Pseudomonadati</taxon>
        <taxon>Bacteroidota</taxon>
        <taxon>Flavobacteriia</taxon>
        <taxon>Flavobacteriales</taxon>
        <taxon>Flavobacteriaceae</taxon>
        <taxon>Flagellimonas</taxon>
    </lineage>
</organism>
<dbReference type="GO" id="GO:0008236">
    <property type="term" value="F:serine-type peptidase activity"/>
    <property type="evidence" value="ECO:0007669"/>
    <property type="project" value="InterPro"/>
</dbReference>
<accession>A0A4S8RMX4</accession>
<dbReference type="SUPFAM" id="SSF53474">
    <property type="entry name" value="alpha/beta-Hydrolases"/>
    <property type="match status" value="1"/>
</dbReference>
<reference evidence="2 3" key="1">
    <citation type="submission" date="2019-03" db="EMBL/GenBank/DDBJ databases">
        <title>Muricauda SCR12 sp.nov, a marine bacterium isolated from Pacific Ocean:the Okinawa trough.</title>
        <authorList>
            <person name="Liu L."/>
        </authorList>
    </citation>
    <scope>NUCLEOTIDE SEQUENCE [LARGE SCALE GENOMIC DNA]</scope>
    <source>
        <strain evidence="2 3">SCR12</strain>
    </source>
</reference>
<dbReference type="PANTHER" id="PTHR43265">
    <property type="entry name" value="ESTERASE ESTD"/>
    <property type="match status" value="1"/>
</dbReference>
<keyword evidence="3" id="KW-1185">Reference proteome</keyword>
<dbReference type="Proteomes" id="UP000310406">
    <property type="component" value="Unassembled WGS sequence"/>
</dbReference>
<dbReference type="InterPro" id="IPR053145">
    <property type="entry name" value="AB_hydrolase_Est10"/>
</dbReference>
<evidence type="ECO:0000259" key="1">
    <source>
        <dbReference type="Pfam" id="PF00326"/>
    </source>
</evidence>
<comment type="caution">
    <text evidence="2">The sequence shown here is derived from an EMBL/GenBank/DDBJ whole genome shotgun (WGS) entry which is preliminary data.</text>
</comment>
<dbReference type="EMBL" id="SNTZ01000004">
    <property type="protein sequence ID" value="THV59182.1"/>
    <property type="molecule type" value="Genomic_DNA"/>
</dbReference>
<dbReference type="Pfam" id="PF00326">
    <property type="entry name" value="Peptidase_S9"/>
    <property type="match status" value="1"/>
</dbReference>
<evidence type="ECO:0000313" key="2">
    <source>
        <dbReference type="EMBL" id="THV59182.1"/>
    </source>
</evidence>
<dbReference type="InterPro" id="IPR029058">
    <property type="entry name" value="AB_hydrolase_fold"/>
</dbReference>
<dbReference type="GO" id="GO:0006508">
    <property type="term" value="P:proteolysis"/>
    <property type="evidence" value="ECO:0007669"/>
    <property type="project" value="InterPro"/>
</dbReference>
<proteinExistence type="predicted"/>
<dbReference type="InterPro" id="IPR001375">
    <property type="entry name" value="Peptidase_S9_cat"/>
</dbReference>
<dbReference type="Gene3D" id="3.40.50.1820">
    <property type="entry name" value="alpha/beta hydrolase"/>
    <property type="match status" value="1"/>
</dbReference>
<gene>
    <name evidence="2" type="ORF">EZV76_10120</name>
</gene>
<dbReference type="PANTHER" id="PTHR43265:SF1">
    <property type="entry name" value="ESTERASE ESTD"/>
    <property type="match status" value="1"/>
</dbReference>
<dbReference type="GO" id="GO:0052689">
    <property type="term" value="F:carboxylic ester hydrolase activity"/>
    <property type="evidence" value="ECO:0007669"/>
    <property type="project" value="TreeGrafter"/>
</dbReference>
<sequence length="326" mass="36014">MILNRLFPFLLVGVCFLQCIIGQEKLYRCPPCASDCHKESYLHPGLCPVCNMELISQKESQFKGYAMEEVQIPNDSIMLNAAYYSPINRDSIKGVLIVVHGSAPSTYNDVSYYTGLGTQLGMAVLAFDKRGVGASGGTYESFSVARSKAWFNLLASDVLACVNWIKEKPELQKAKLGLLGGSQAGWIMPLAASKSKAIDFMIIGEGVSVSAGEEHYFSQLTGDGDESGITIAKAHKKLQHFNGEKGFDPRNILKQLETDALWFLGTNDPVIPVDATIEELQRLNKSNFKVVILPHGDHNFLNTQTNERYDLLSYIKPWLITIGILK</sequence>
<protein>
    <recommendedName>
        <fullName evidence="1">Peptidase S9 prolyl oligopeptidase catalytic domain-containing protein</fullName>
    </recommendedName>
</protein>
<feature type="domain" description="Peptidase S9 prolyl oligopeptidase catalytic" evidence="1">
    <location>
        <begin position="117"/>
        <end position="312"/>
    </location>
</feature>